<feature type="compositionally biased region" description="Gly residues" evidence="1">
    <location>
        <begin position="142"/>
        <end position="169"/>
    </location>
</feature>
<gene>
    <name evidence="2" type="ORF">ADL15_24810</name>
</gene>
<sequence length="169" mass="17534">MWLKPVQAGAASWVDIAWRTDRNICDAQVQVRGERVRVDYAGNRRSAMFLRGAALSTRRGDVTRIRVTPDRNLVGVTKLWATISYDDCGRRARTQTRTTVLSLPVLRSTSPGGHGGPGAPGTGHPGGPTGQGNHGNHNQGGAHPGGGQPGGGDQGGSNHGGPGQGGGHH</sequence>
<feature type="compositionally biased region" description="Gly residues" evidence="1">
    <location>
        <begin position="112"/>
        <end position="133"/>
    </location>
</feature>
<keyword evidence="3" id="KW-1185">Reference proteome</keyword>
<evidence type="ECO:0000256" key="1">
    <source>
        <dbReference type="SAM" id="MobiDB-lite"/>
    </source>
</evidence>
<reference evidence="2 3" key="1">
    <citation type="submission" date="2015-10" db="EMBL/GenBank/DDBJ databases">
        <authorList>
            <person name="Gilbert D.G."/>
        </authorList>
    </citation>
    <scope>NUCLEOTIDE SEQUENCE [LARGE SCALE GENOMIC DNA]</scope>
    <source>
        <strain evidence="2 3">NRRL B-16712</strain>
    </source>
</reference>
<evidence type="ECO:0000313" key="3">
    <source>
        <dbReference type="Proteomes" id="UP000053244"/>
    </source>
</evidence>
<dbReference type="EMBL" id="LLZH01000246">
    <property type="protein sequence ID" value="KUL30541.1"/>
    <property type="molecule type" value="Genomic_DNA"/>
</dbReference>
<name>A0A101JPB6_9ACTN</name>
<dbReference type="Proteomes" id="UP000053244">
    <property type="component" value="Unassembled WGS sequence"/>
</dbReference>
<evidence type="ECO:0000313" key="2">
    <source>
        <dbReference type="EMBL" id="KUL30541.1"/>
    </source>
</evidence>
<dbReference type="AlphaFoldDB" id="A0A101JPB6"/>
<organism evidence="2 3">
    <name type="scientific">Actinoplanes awajinensis subsp. mycoplanecinus</name>
    <dbReference type="NCBI Taxonomy" id="135947"/>
    <lineage>
        <taxon>Bacteria</taxon>
        <taxon>Bacillati</taxon>
        <taxon>Actinomycetota</taxon>
        <taxon>Actinomycetes</taxon>
        <taxon>Micromonosporales</taxon>
        <taxon>Micromonosporaceae</taxon>
        <taxon>Actinoplanes</taxon>
    </lineage>
</organism>
<proteinExistence type="predicted"/>
<accession>A0A101JPB6</accession>
<feature type="region of interest" description="Disordered" evidence="1">
    <location>
        <begin position="96"/>
        <end position="169"/>
    </location>
</feature>
<comment type="caution">
    <text evidence="2">The sequence shown here is derived from an EMBL/GenBank/DDBJ whole genome shotgun (WGS) entry which is preliminary data.</text>
</comment>
<protein>
    <submittedName>
        <fullName evidence="2">Uncharacterized protein</fullName>
    </submittedName>
</protein>